<name>A0A162K625_9PROT</name>
<dbReference type="EMBL" id="LPZR01000196">
    <property type="protein sequence ID" value="KYO50543.1"/>
    <property type="molecule type" value="Genomic_DNA"/>
</dbReference>
<dbReference type="SUPFAM" id="SSF109604">
    <property type="entry name" value="HD-domain/PDEase-like"/>
    <property type="match status" value="1"/>
</dbReference>
<dbReference type="CDD" id="cd00077">
    <property type="entry name" value="HDc"/>
    <property type="match status" value="1"/>
</dbReference>
<comment type="similarity">
    <text evidence="2">Belongs to the dGTPase family. Type 2 subfamily.</text>
</comment>
<dbReference type="GO" id="GO:0006203">
    <property type="term" value="P:dGTP catabolic process"/>
    <property type="evidence" value="ECO:0007669"/>
    <property type="project" value="TreeGrafter"/>
</dbReference>
<dbReference type="InterPro" id="IPR026875">
    <property type="entry name" value="PHydrolase_assoc_dom"/>
</dbReference>
<dbReference type="RefSeq" id="WP_062767776.1">
    <property type="nucleotide sequence ID" value="NZ_CP121027.1"/>
</dbReference>
<dbReference type="AlphaFoldDB" id="A0A162K625"/>
<evidence type="ECO:0000313" key="5">
    <source>
        <dbReference type="Proteomes" id="UP000075787"/>
    </source>
</evidence>
<dbReference type="OrthoDB" id="9803619at2"/>
<dbReference type="HAMAP" id="MF_01212">
    <property type="entry name" value="dGTPase_type2"/>
    <property type="match status" value="1"/>
</dbReference>
<proteinExistence type="inferred from homology"/>
<dbReference type="GeneID" id="97242059"/>
<dbReference type="Pfam" id="PF01966">
    <property type="entry name" value="HD"/>
    <property type="match status" value="1"/>
</dbReference>
<evidence type="ECO:0000259" key="3">
    <source>
        <dbReference type="PROSITE" id="PS51831"/>
    </source>
</evidence>
<dbReference type="PANTHER" id="PTHR11373">
    <property type="entry name" value="DEOXYNUCLEOSIDE TRIPHOSPHATE TRIPHOSPHOHYDROLASE"/>
    <property type="match status" value="1"/>
</dbReference>
<dbReference type="InterPro" id="IPR003607">
    <property type="entry name" value="HD/PDEase_dom"/>
</dbReference>
<reference evidence="4 5" key="1">
    <citation type="submission" date="2015-12" db="EMBL/GenBank/DDBJ databases">
        <title>Genome sequence of Tistrella mobilis MCCC 1A02139.</title>
        <authorList>
            <person name="Lu L."/>
            <person name="Lai Q."/>
            <person name="Shao Z."/>
            <person name="Qian P."/>
        </authorList>
    </citation>
    <scope>NUCLEOTIDE SEQUENCE [LARGE SCALE GENOMIC DNA]</scope>
    <source>
        <strain evidence="4 5">MCCC 1A02139</strain>
    </source>
</reference>
<feature type="domain" description="HD" evidence="3">
    <location>
        <begin position="71"/>
        <end position="217"/>
    </location>
</feature>
<keyword evidence="1 2" id="KW-0378">Hydrolase</keyword>
<dbReference type="InterPro" id="IPR006261">
    <property type="entry name" value="dGTPase"/>
</dbReference>
<evidence type="ECO:0000313" key="4">
    <source>
        <dbReference type="EMBL" id="KYO50543.1"/>
    </source>
</evidence>
<dbReference type="PROSITE" id="PS51831">
    <property type="entry name" value="HD"/>
    <property type="match status" value="1"/>
</dbReference>
<dbReference type="Proteomes" id="UP000075787">
    <property type="component" value="Unassembled WGS sequence"/>
</dbReference>
<evidence type="ECO:0000256" key="2">
    <source>
        <dbReference type="HAMAP-Rule" id="MF_01212"/>
    </source>
</evidence>
<organism evidence="4 5">
    <name type="scientific">Tistrella mobilis</name>
    <dbReference type="NCBI Taxonomy" id="171437"/>
    <lineage>
        <taxon>Bacteria</taxon>
        <taxon>Pseudomonadati</taxon>
        <taxon>Pseudomonadota</taxon>
        <taxon>Alphaproteobacteria</taxon>
        <taxon>Geminicoccales</taxon>
        <taxon>Geminicoccaceae</taxon>
        <taxon>Tistrella</taxon>
    </lineage>
</organism>
<sequence>MAAADPRDSSSRLAPYACRPTRGRLIDEPESLIRSPFQRDRDRVVHARAFRRLMYKTQVFVSHEGDHYRTRLTHSLEVAQISRTIARVLGLDEDLAEVVALAHDLGHPPFGHAGEEALAQAAADFGGFDHNVQALRVITMFERRYAAFDGLNLSWETIEGIAKHNGPMTGPLADPRPKPPVVTETLAAISSIKPLDLDGWPSIEAQVAALADDVAYITHDIDDGLRAGLLSIADVAEQPLAGPLLKQLVAAYPGLEQRRLIGELLRRLIDRMVTDLITETRRRIAAAGIAHADDARALGAPTVAFSAEMDQDRHAIKAYLFGALYRHVRVNRMTSKARRVVRDLVALFLAEPECLPDGWRERAEGPGNAATARVVVDYVAGMTDRHARDEYEKLFNPFVRT</sequence>
<dbReference type="Pfam" id="PF13286">
    <property type="entry name" value="HD_assoc"/>
    <property type="match status" value="1"/>
</dbReference>
<dbReference type="NCBIfam" id="NF002328">
    <property type="entry name" value="PRK01286.1-3"/>
    <property type="match status" value="1"/>
</dbReference>
<dbReference type="InterPro" id="IPR023023">
    <property type="entry name" value="dNTPase_2"/>
</dbReference>
<dbReference type="PANTHER" id="PTHR11373:SF43">
    <property type="entry name" value="DEOXYGUANOSINETRIPHOSPHATE TRIPHOSPHOHYDROLASE-LIKE PROTEIN"/>
    <property type="match status" value="1"/>
</dbReference>
<dbReference type="InterPro" id="IPR050135">
    <property type="entry name" value="dGTPase-like"/>
</dbReference>
<dbReference type="NCBIfam" id="TIGR01353">
    <property type="entry name" value="dGTP_triPase"/>
    <property type="match status" value="1"/>
</dbReference>
<comment type="caution">
    <text evidence="4">The sequence shown here is derived from an EMBL/GenBank/DDBJ whole genome shotgun (WGS) entry which is preliminary data.</text>
</comment>
<protein>
    <recommendedName>
        <fullName evidence="2">Deoxyguanosinetriphosphate triphosphohydrolase-like protein</fullName>
    </recommendedName>
</protein>
<dbReference type="NCBIfam" id="NF002326">
    <property type="entry name" value="PRK01286.1-1"/>
    <property type="match status" value="1"/>
</dbReference>
<dbReference type="GO" id="GO:0008832">
    <property type="term" value="F:dGTPase activity"/>
    <property type="evidence" value="ECO:0007669"/>
    <property type="project" value="TreeGrafter"/>
</dbReference>
<evidence type="ECO:0000256" key="1">
    <source>
        <dbReference type="ARBA" id="ARBA00022801"/>
    </source>
</evidence>
<dbReference type="SMART" id="SM00471">
    <property type="entry name" value="HDc"/>
    <property type="match status" value="1"/>
</dbReference>
<gene>
    <name evidence="4" type="ORF">AUP44_12245</name>
</gene>
<dbReference type="Gene3D" id="1.10.3210.10">
    <property type="entry name" value="Hypothetical protein af1432"/>
    <property type="match status" value="1"/>
</dbReference>
<accession>A0A162K625</accession>
<dbReference type="InterPro" id="IPR006674">
    <property type="entry name" value="HD_domain"/>
</dbReference>